<accession>A0A5S5BTJ5</accession>
<protein>
    <submittedName>
        <fullName evidence="1">Uncharacterized protein DUF2602</fullName>
    </submittedName>
</protein>
<name>A0A5S5BTJ5_9BACL</name>
<sequence length="75" mass="8636">MERLEVMDAISGLLDAVCWGCETRDQLNKMHRSHYAKIDGYCNRQCPVGQQLQSLGRQLKIGPRKLIEEDEYEPA</sequence>
<dbReference type="Pfam" id="PF10782">
    <property type="entry name" value="zf-C2HCIx2C"/>
    <property type="match status" value="1"/>
</dbReference>
<evidence type="ECO:0000313" key="1">
    <source>
        <dbReference type="EMBL" id="TYP68913.1"/>
    </source>
</evidence>
<dbReference type="EMBL" id="VNHS01000017">
    <property type="protein sequence ID" value="TYP68913.1"/>
    <property type="molecule type" value="Genomic_DNA"/>
</dbReference>
<dbReference type="AlphaFoldDB" id="A0A5S5BTJ5"/>
<dbReference type="InterPro" id="IPR019718">
    <property type="entry name" value="DUF2602"/>
</dbReference>
<gene>
    <name evidence="1" type="ORF">BCM02_11731</name>
</gene>
<dbReference type="Proteomes" id="UP000323257">
    <property type="component" value="Unassembled WGS sequence"/>
</dbReference>
<comment type="caution">
    <text evidence="1">The sequence shown here is derived from an EMBL/GenBank/DDBJ whole genome shotgun (WGS) entry which is preliminary data.</text>
</comment>
<evidence type="ECO:0000313" key="2">
    <source>
        <dbReference type="Proteomes" id="UP000323257"/>
    </source>
</evidence>
<proteinExistence type="predicted"/>
<organism evidence="1 2">
    <name type="scientific">Paenibacillus methanolicus</name>
    <dbReference type="NCBI Taxonomy" id="582686"/>
    <lineage>
        <taxon>Bacteria</taxon>
        <taxon>Bacillati</taxon>
        <taxon>Bacillota</taxon>
        <taxon>Bacilli</taxon>
        <taxon>Bacillales</taxon>
        <taxon>Paenibacillaceae</taxon>
        <taxon>Paenibacillus</taxon>
    </lineage>
</organism>
<dbReference type="RefSeq" id="WP_148933250.1">
    <property type="nucleotide sequence ID" value="NZ_VNHS01000017.1"/>
</dbReference>
<keyword evidence="2" id="KW-1185">Reference proteome</keyword>
<dbReference type="OrthoDB" id="2624150at2"/>
<reference evidence="1 2" key="1">
    <citation type="submission" date="2019-07" db="EMBL/GenBank/DDBJ databases">
        <title>Genomic Encyclopedia of Type Strains, Phase III (KMG-III): the genomes of soil and plant-associated and newly described type strains.</title>
        <authorList>
            <person name="Whitman W."/>
        </authorList>
    </citation>
    <scope>NUCLEOTIDE SEQUENCE [LARGE SCALE GENOMIC DNA]</scope>
    <source>
        <strain evidence="1 2">BL24</strain>
    </source>
</reference>